<comment type="caution">
    <text evidence="5">The sequence shown here is derived from an EMBL/GenBank/DDBJ whole genome shotgun (WGS) entry which is preliminary data.</text>
</comment>
<dbReference type="InterPro" id="IPR012338">
    <property type="entry name" value="Beta-lactam/transpept-like"/>
</dbReference>
<dbReference type="InterPro" id="IPR001460">
    <property type="entry name" value="PCN-bd_Tpept"/>
</dbReference>
<dbReference type="Pfam" id="PF03717">
    <property type="entry name" value="PBP_dimer"/>
    <property type="match status" value="1"/>
</dbReference>
<dbReference type="GO" id="GO:0071555">
    <property type="term" value="P:cell wall organization"/>
    <property type="evidence" value="ECO:0007669"/>
    <property type="project" value="TreeGrafter"/>
</dbReference>
<organism evidence="5 6">
    <name type="scientific">Candidatus Buchananbacteria bacterium RIFCSPLOWO2_01_FULL_40_23b</name>
    <dbReference type="NCBI Taxonomy" id="1797544"/>
    <lineage>
        <taxon>Bacteria</taxon>
        <taxon>Candidatus Buchananiibacteriota</taxon>
    </lineage>
</organism>
<dbReference type="InterPro" id="IPR005311">
    <property type="entry name" value="PBP_dimer"/>
</dbReference>
<dbReference type="InterPro" id="IPR036138">
    <property type="entry name" value="PBP_dimer_sf"/>
</dbReference>
<comment type="subcellular location">
    <subcellularLocation>
        <location evidence="1">Membrane</location>
    </subcellularLocation>
</comment>
<name>A0A1G1YUG9_9BACT</name>
<dbReference type="Pfam" id="PF00905">
    <property type="entry name" value="Transpeptidase"/>
    <property type="match status" value="1"/>
</dbReference>
<dbReference type="PANTHER" id="PTHR30627:SF1">
    <property type="entry name" value="PEPTIDOGLYCAN D,D-TRANSPEPTIDASE FTSI"/>
    <property type="match status" value="1"/>
</dbReference>
<evidence type="ECO:0000313" key="6">
    <source>
        <dbReference type="Proteomes" id="UP000178122"/>
    </source>
</evidence>
<reference evidence="5 6" key="1">
    <citation type="journal article" date="2016" name="Nat. Commun.">
        <title>Thousands of microbial genomes shed light on interconnected biogeochemical processes in an aquifer system.</title>
        <authorList>
            <person name="Anantharaman K."/>
            <person name="Brown C.T."/>
            <person name="Hug L.A."/>
            <person name="Sharon I."/>
            <person name="Castelle C.J."/>
            <person name="Probst A.J."/>
            <person name="Thomas B.C."/>
            <person name="Singh A."/>
            <person name="Wilkins M.J."/>
            <person name="Karaoz U."/>
            <person name="Brodie E.L."/>
            <person name="Williams K.H."/>
            <person name="Hubbard S.S."/>
            <person name="Banfield J.F."/>
        </authorList>
    </citation>
    <scope>NUCLEOTIDE SEQUENCE [LARGE SCALE GENOMIC DNA]</scope>
</reference>
<dbReference type="AlphaFoldDB" id="A0A1G1YUG9"/>
<dbReference type="EMBL" id="MHIN01000002">
    <property type="protein sequence ID" value="OGY56012.1"/>
    <property type="molecule type" value="Genomic_DNA"/>
</dbReference>
<sequence length="570" mass="63398">MKDIFLGRVQLLFVLLLLLAFALLGKLFFVQVMHGKDFKERAGRQYVSSVADAFNRGSIFFTRKDGTLIGAATLKSGFVVAIHPGLLADAQEAFKKLFDILPKLDVVAFFLKAGKKDDPYEEIARRVPEESATRIKEMEIPGVSIFSEKWRYYPGETIAAHTVGFVGWNGDSLGGRYGLERYYDDVLRRGEENLYVNFFAEIFANLGKSLFYRGSREGDIVISIEPEVERHLETVLRDVVKKWNADSGGAIIIDPKTGAVYALASYPTFDPNHFEKEKKHTIFSNPLVENMYEMGSIVKPLTMAAGLDAGVVTAKSTYNDVGSLVLNTARIGNYDGKARGVVSMQEVLNQSLNTGAVHVMQKVGKEKFAKYMLSFGIGEETGIDLPNEIPGLVTNLKSSRDIEYATASFGQGIAMTPIAMTRALAVLGNKGVLVTPHIVTRIDYPLSSKEINLSDDVRRVIKEEAAEEITRMLVGVVDTALVGGVQKLPRYSIAAKTGTAQMALPEGGGYYDDRYLHSFFGYFPAYDARFLVFLYMVYPKEVRYSSQTLTDPFFDVAKFLINYYEIPPDR</sequence>
<dbReference type="InterPro" id="IPR050515">
    <property type="entry name" value="Beta-lactam/transpept"/>
</dbReference>
<proteinExistence type="predicted"/>
<gene>
    <name evidence="5" type="ORF">A2912_02350</name>
</gene>
<evidence type="ECO:0000259" key="4">
    <source>
        <dbReference type="Pfam" id="PF03717"/>
    </source>
</evidence>
<evidence type="ECO:0000256" key="2">
    <source>
        <dbReference type="ARBA" id="ARBA00023136"/>
    </source>
</evidence>
<dbReference type="Gene3D" id="3.30.450.330">
    <property type="match status" value="1"/>
</dbReference>
<keyword evidence="2" id="KW-0472">Membrane</keyword>
<protein>
    <recommendedName>
        <fullName evidence="7">Penicillin-binding protein transpeptidase domain-containing protein</fullName>
    </recommendedName>
</protein>
<evidence type="ECO:0000313" key="5">
    <source>
        <dbReference type="EMBL" id="OGY56012.1"/>
    </source>
</evidence>
<dbReference type="GO" id="GO:0005886">
    <property type="term" value="C:plasma membrane"/>
    <property type="evidence" value="ECO:0007669"/>
    <property type="project" value="TreeGrafter"/>
</dbReference>
<dbReference type="Proteomes" id="UP000178122">
    <property type="component" value="Unassembled WGS sequence"/>
</dbReference>
<dbReference type="Gene3D" id="3.40.710.10">
    <property type="entry name" value="DD-peptidase/beta-lactamase superfamily"/>
    <property type="match status" value="1"/>
</dbReference>
<feature type="domain" description="Penicillin-binding protein transpeptidase" evidence="3">
    <location>
        <begin position="248"/>
        <end position="554"/>
    </location>
</feature>
<dbReference type="PANTHER" id="PTHR30627">
    <property type="entry name" value="PEPTIDOGLYCAN D,D-TRANSPEPTIDASE"/>
    <property type="match status" value="1"/>
</dbReference>
<dbReference type="SUPFAM" id="SSF56519">
    <property type="entry name" value="Penicillin binding protein dimerisation domain"/>
    <property type="match status" value="1"/>
</dbReference>
<dbReference type="SUPFAM" id="SSF56601">
    <property type="entry name" value="beta-lactamase/transpeptidase-like"/>
    <property type="match status" value="1"/>
</dbReference>
<dbReference type="Gene3D" id="3.90.1310.10">
    <property type="entry name" value="Penicillin-binding protein 2a (Domain 2)"/>
    <property type="match status" value="1"/>
</dbReference>
<feature type="domain" description="Penicillin-binding protein dimerisation" evidence="4">
    <location>
        <begin position="72"/>
        <end position="188"/>
    </location>
</feature>
<dbReference type="GO" id="GO:0008658">
    <property type="term" value="F:penicillin binding"/>
    <property type="evidence" value="ECO:0007669"/>
    <property type="project" value="InterPro"/>
</dbReference>
<evidence type="ECO:0000259" key="3">
    <source>
        <dbReference type="Pfam" id="PF00905"/>
    </source>
</evidence>
<accession>A0A1G1YUG9</accession>
<evidence type="ECO:0008006" key="7">
    <source>
        <dbReference type="Google" id="ProtNLM"/>
    </source>
</evidence>
<evidence type="ECO:0000256" key="1">
    <source>
        <dbReference type="ARBA" id="ARBA00004370"/>
    </source>
</evidence>